<dbReference type="SUPFAM" id="SSF75304">
    <property type="entry name" value="Amidase signature (AS) enzymes"/>
    <property type="match status" value="1"/>
</dbReference>
<keyword evidence="1" id="KW-0802">TPR repeat</keyword>
<accession>A0A5B8MZQ7</accession>
<dbReference type="SMART" id="SM00028">
    <property type="entry name" value="TPR"/>
    <property type="match status" value="3"/>
</dbReference>
<dbReference type="Gene3D" id="3.90.1300.10">
    <property type="entry name" value="Amidase signature (AS) domain"/>
    <property type="match status" value="1"/>
</dbReference>
<dbReference type="SUPFAM" id="SSF48452">
    <property type="entry name" value="TPR-like"/>
    <property type="match status" value="1"/>
</dbReference>
<dbReference type="Gene3D" id="1.25.40.10">
    <property type="entry name" value="Tetratricopeptide repeat domain"/>
    <property type="match status" value="1"/>
</dbReference>
<dbReference type="Proteomes" id="UP000316726">
    <property type="component" value="Chromosome 16"/>
</dbReference>
<feature type="domain" description="Amidase" evidence="3">
    <location>
        <begin position="117"/>
        <end position="536"/>
    </location>
</feature>
<reference evidence="4 5" key="1">
    <citation type="submission" date="2018-07" db="EMBL/GenBank/DDBJ databases">
        <title>The complete nuclear genome of the prasinophyte Chloropicon primus (CCMP1205).</title>
        <authorList>
            <person name="Pombert J.-F."/>
            <person name="Otis C."/>
            <person name="Turmel M."/>
            <person name="Lemieux C."/>
        </authorList>
    </citation>
    <scope>NUCLEOTIDE SEQUENCE [LARGE SCALE GENOMIC DNA]</scope>
    <source>
        <strain evidence="4 5">CCMP1205</strain>
    </source>
</reference>
<dbReference type="EMBL" id="CP031049">
    <property type="protein sequence ID" value="QDZ25162.1"/>
    <property type="molecule type" value="Genomic_DNA"/>
</dbReference>
<dbReference type="STRING" id="1764295.A0A5B8MZQ7"/>
<dbReference type="PANTHER" id="PTHR46310:SF7">
    <property type="entry name" value="AMIDASE 1"/>
    <property type="match status" value="1"/>
</dbReference>
<organism evidence="4 5">
    <name type="scientific">Chloropicon primus</name>
    <dbReference type="NCBI Taxonomy" id="1764295"/>
    <lineage>
        <taxon>Eukaryota</taxon>
        <taxon>Viridiplantae</taxon>
        <taxon>Chlorophyta</taxon>
        <taxon>Chloropicophyceae</taxon>
        <taxon>Chloropicales</taxon>
        <taxon>Chloropicaceae</taxon>
        <taxon>Chloropicon</taxon>
    </lineage>
</organism>
<protein>
    <submittedName>
        <fullName evidence="4">Amidase</fullName>
    </submittedName>
</protein>
<dbReference type="InterPro" id="IPR011990">
    <property type="entry name" value="TPR-like_helical_dom_sf"/>
</dbReference>
<name>A0A5B8MZQ7_9CHLO</name>
<sequence>MRKSVDTETEATSAPTSSSTNVNGEEEEEVVVAAQQRDEEVVVVAEAADPLAEEERDTKAKAKGGSMATPVAAAAAVAGLFVVKKLFGGRKERLERGVVTKEADRYGALVEVLDLRADAAELHAPPPMKPPVLTGRTFVIKDNIDVAGSPTQYGCPAWSSAKATKNAPCVDKLLKAGARGVGKAVLDELAYGMEGENPHHRSNGPKNPLNEDLVTGGSSSGSAVAVAGGLCDFALGTDTCGSVRVPAACCGVFGMKTTFGAISTEGVLPMAKSFDTVGWFARDAALLRQVGHVLLDDPSSSSELLLAPSKFLIAQDLIYSCKPAEYSQILADVAQLSASRLLGSANVAQVKLENFLTKQVPELKVFKKDSSTSSREAAYSAGRRKLLFEVAQTFSAFFKKADKGKMSKVVKNRIKLSLDFHAAVSKKAKGSREGEAQGVSTECAVVETMGDTLNEALSREKVLIVPSMARLPLRKGAGKEEMAEWRDDNFSILILASATGLPQVTMPLGELDDKDGKKIPVSLSLIGARGSDKLLLDTCHAMVEKVCQVAFQQALKKQKSAGKGNGHVDQDKLMAASLKDQGNQAFREGRFYDAVQLYSQGIQLDDSLAVLYSNRAMALLKLGNFVDAESDCTTCLSLDPSNVKALLRRGTARAYLAQFQEALEDFEQVLVLEPNNAAAAQELERMKEAFSTPAAQDNA</sequence>
<evidence type="ECO:0000256" key="1">
    <source>
        <dbReference type="PROSITE-ProRule" id="PRU00339"/>
    </source>
</evidence>
<dbReference type="PANTHER" id="PTHR46310">
    <property type="entry name" value="AMIDASE 1"/>
    <property type="match status" value="1"/>
</dbReference>
<dbReference type="PROSITE" id="PS50005">
    <property type="entry name" value="TPR"/>
    <property type="match status" value="1"/>
</dbReference>
<dbReference type="InterPro" id="IPR036928">
    <property type="entry name" value="AS_sf"/>
</dbReference>
<evidence type="ECO:0000313" key="5">
    <source>
        <dbReference type="Proteomes" id="UP000316726"/>
    </source>
</evidence>
<evidence type="ECO:0000259" key="3">
    <source>
        <dbReference type="Pfam" id="PF01425"/>
    </source>
</evidence>
<keyword evidence="5" id="KW-1185">Reference proteome</keyword>
<feature type="compositionally biased region" description="Low complexity" evidence="2">
    <location>
        <begin position="10"/>
        <end position="20"/>
    </location>
</feature>
<evidence type="ECO:0000313" key="4">
    <source>
        <dbReference type="EMBL" id="QDZ25162.1"/>
    </source>
</evidence>
<evidence type="ECO:0000256" key="2">
    <source>
        <dbReference type="SAM" id="MobiDB-lite"/>
    </source>
</evidence>
<dbReference type="Pfam" id="PF01425">
    <property type="entry name" value="Amidase"/>
    <property type="match status" value="1"/>
</dbReference>
<feature type="region of interest" description="Disordered" evidence="2">
    <location>
        <begin position="1"/>
        <end position="28"/>
    </location>
</feature>
<dbReference type="AlphaFoldDB" id="A0A5B8MZQ7"/>
<dbReference type="OrthoDB" id="245563at2759"/>
<feature type="repeat" description="TPR" evidence="1">
    <location>
        <begin position="643"/>
        <end position="676"/>
    </location>
</feature>
<gene>
    <name evidence="4" type="ORF">A3770_16p76800</name>
</gene>
<dbReference type="InterPro" id="IPR019734">
    <property type="entry name" value="TPR_rpt"/>
</dbReference>
<proteinExistence type="predicted"/>
<dbReference type="InterPro" id="IPR023631">
    <property type="entry name" value="Amidase_dom"/>
</dbReference>